<comment type="subcellular location">
    <subcellularLocation>
        <location evidence="1">Membrane</location>
    </subcellularLocation>
</comment>
<reference evidence="5" key="1">
    <citation type="submission" date="2020-06" db="EMBL/GenBank/DDBJ databases">
        <authorList>
            <person name="Li T."/>
            <person name="Hu X."/>
            <person name="Zhang T."/>
            <person name="Song X."/>
            <person name="Zhang H."/>
            <person name="Dai N."/>
            <person name="Sheng W."/>
            <person name="Hou X."/>
            <person name="Wei L."/>
        </authorList>
    </citation>
    <scope>NUCLEOTIDE SEQUENCE</scope>
    <source>
        <strain evidence="5">G01</strain>
        <tissue evidence="5">Leaf</tissue>
    </source>
</reference>
<organism evidence="5">
    <name type="scientific">Sesamum angustifolium</name>
    <dbReference type="NCBI Taxonomy" id="2727405"/>
    <lineage>
        <taxon>Eukaryota</taxon>
        <taxon>Viridiplantae</taxon>
        <taxon>Streptophyta</taxon>
        <taxon>Embryophyta</taxon>
        <taxon>Tracheophyta</taxon>
        <taxon>Spermatophyta</taxon>
        <taxon>Magnoliopsida</taxon>
        <taxon>eudicotyledons</taxon>
        <taxon>Gunneridae</taxon>
        <taxon>Pentapetalae</taxon>
        <taxon>asterids</taxon>
        <taxon>lamiids</taxon>
        <taxon>Lamiales</taxon>
        <taxon>Pedaliaceae</taxon>
        <taxon>Sesamum</taxon>
    </lineage>
</organism>
<feature type="region of interest" description="Disordered" evidence="3">
    <location>
        <begin position="1"/>
        <end position="36"/>
    </location>
</feature>
<protein>
    <recommendedName>
        <fullName evidence="6">Late embryogenesis abundant protein LEA-2 subgroup domain-containing protein</fullName>
    </recommendedName>
</protein>
<proteinExistence type="predicted"/>
<comment type="caution">
    <text evidence="5">The sequence shown here is derived from an EMBL/GenBank/DDBJ whole genome shotgun (WGS) entry which is preliminary data.</text>
</comment>
<keyword evidence="4" id="KW-1133">Transmembrane helix</keyword>
<evidence type="ECO:0000256" key="2">
    <source>
        <dbReference type="ARBA" id="ARBA00023136"/>
    </source>
</evidence>
<keyword evidence="4" id="KW-0812">Transmembrane</keyword>
<keyword evidence="2 4" id="KW-0472">Membrane</keyword>
<dbReference type="PANTHER" id="PTHR31234">
    <property type="entry name" value="LATE EMBRYOGENESIS ABUNDANT (LEA) HYDROXYPROLINE-RICH GLYCOPROTEIN FAMILY"/>
    <property type="match status" value="1"/>
</dbReference>
<dbReference type="GO" id="GO:0098542">
    <property type="term" value="P:defense response to other organism"/>
    <property type="evidence" value="ECO:0007669"/>
    <property type="project" value="InterPro"/>
</dbReference>
<evidence type="ECO:0000256" key="3">
    <source>
        <dbReference type="SAM" id="MobiDB-lite"/>
    </source>
</evidence>
<reference evidence="5" key="2">
    <citation type="journal article" date="2024" name="Plant">
        <title>Genomic evolution and insights into agronomic trait innovations of Sesamum species.</title>
        <authorList>
            <person name="Miao H."/>
            <person name="Wang L."/>
            <person name="Qu L."/>
            <person name="Liu H."/>
            <person name="Sun Y."/>
            <person name="Le M."/>
            <person name="Wang Q."/>
            <person name="Wei S."/>
            <person name="Zheng Y."/>
            <person name="Lin W."/>
            <person name="Duan Y."/>
            <person name="Cao H."/>
            <person name="Xiong S."/>
            <person name="Wang X."/>
            <person name="Wei L."/>
            <person name="Li C."/>
            <person name="Ma Q."/>
            <person name="Ju M."/>
            <person name="Zhao R."/>
            <person name="Li G."/>
            <person name="Mu C."/>
            <person name="Tian Q."/>
            <person name="Mei H."/>
            <person name="Zhang T."/>
            <person name="Gao T."/>
            <person name="Zhang H."/>
        </authorList>
    </citation>
    <scope>NUCLEOTIDE SEQUENCE</scope>
    <source>
        <strain evidence="5">G01</strain>
    </source>
</reference>
<evidence type="ECO:0000256" key="1">
    <source>
        <dbReference type="ARBA" id="ARBA00004370"/>
    </source>
</evidence>
<dbReference type="EMBL" id="JACGWK010000002">
    <property type="protein sequence ID" value="KAL0369487.1"/>
    <property type="molecule type" value="Genomic_DNA"/>
</dbReference>
<sequence length="134" mass="15318">MDDHNRQVTGYPAPNPNSNGYSANHPHPAPPTPIYRRRRSSSVNAYYSQNNPYYQQPDPNIARRATFLRRVLAFVIGLIVVFAAITFIVWLVLRPQLPEFRVDSFSVSNFTLGNNSLISFTSEVRLTARNPNRR</sequence>
<evidence type="ECO:0008006" key="6">
    <source>
        <dbReference type="Google" id="ProtNLM"/>
    </source>
</evidence>
<gene>
    <name evidence="5" type="ORF">Sangu_0266800</name>
</gene>
<evidence type="ECO:0000256" key="4">
    <source>
        <dbReference type="SAM" id="Phobius"/>
    </source>
</evidence>
<feature type="transmembrane region" description="Helical" evidence="4">
    <location>
        <begin position="71"/>
        <end position="93"/>
    </location>
</feature>
<evidence type="ECO:0000313" key="5">
    <source>
        <dbReference type="EMBL" id="KAL0369487.1"/>
    </source>
</evidence>
<accession>A0AAW2QNT9</accession>
<dbReference type="AlphaFoldDB" id="A0AAW2QNT9"/>
<dbReference type="InterPro" id="IPR044839">
    <property type="entry name" value="NDR1-like"/>
</dbReference>
<dbReference type="PANTHER" id="PTHR31234:SF55">
    <property type="entry name" value="LATE EMBRYOGENESIS ABUNDANT (LEA) HYDROXYPROLINE-RICH GLYCOPROTEIN FAMILY"/>
    <property type="match status" value="1"/>
</dbReference>
<dbReference type="GO" id="GO:0005886">
    <property type="term" value="C:plasma membrane"/>
    <property type="evidence" value="ECO:0007669"/>
    <property type="project" value="TreeGrafter"/>
</dbReference>
<name>A0AAW2QNT9_9LAMI</name>